<dbReference type="PROSITE" id="PS51375">
    <property type="entry name" value="PPR"/>
    <property type="match status" value="3"/>
</dbReference>
<feature type="repeat" description="PPR" evidence="2">
    <location>
        <begin position="26"/>
        <end position="60"/>
    </location>
</feature>
<feature type="region of interest" description="Disordered" evidence="3">
    <location>
        <begin position="399"/>
        <end position="442"/>
    </location>
</feature>
<dbReference type="Proteomes" id="UP000626109">
    <property type="component" value="Unassembled WGS sequence"/>
</dbReference>
<accession>A0A813LPD2</accession>
<dbReference type="Pfam" id="PF23276">
    <property type="entry name" value="TPR_24"/>
    <property type="match status" value="1"/>
</dbReference>
<evidence type="ECO:0000259" key="4">
    <source>
        <dbReference type="Pfam" id="PF23276"/>
    </source>
</evidence>
<keyword evidence="1" id="KW-0677">Repeat</keyword>
<evidence type="ECO:0000256" key="2">
    <source>
        <dbReference type="PROSITE-ProRule" id="PRU00708"/>
    </source>
</evidence>
<dbReference type="PANTHER" id="PTHR47938">
    <property type="entry name" value="RESPIRATORY COMPLEX I CHAPERONE (CIA84), PUTATIVE (AFU_ORTHOLOGUE AFUA_2G06020)-RELATED"/>
    <property type="match status" value="1"/>
</dbReference>
<dbReference type="PANTHER" id="PTHR47938:SF35">
    <property type="entry name" value="PENTATRICOPEPTIDE REPEAT-CONTAINING PROTEIN 4, MITOCHONDRIAL-RELATED"/>
    <property type="match status" value="1"/>
</dbReference>
<dbReference type="InterPro" id="IPR002885">
    <property type="entry name" value="PPR_rpt"/>
</dbReference>
<evidence type="ECO:0000313" key="6">
    <source>
        <dbReference type="Proteomes" id="UP000626109"/>
    </source>
</evidence>
<dbReference type="GO" id="GO:0003729">
    <property type="term" value="F:mRNA binding"/>
    <property type="evidence" value="ECO:0007669"/>
    <property type="project" value="TreeGrafter"/>
</dbReference>
<sequence>SLCQAKSQPGGSTQSPPLTKSRTLPDVVSFNATISACARAAQWQHGLGLLHSMRGHMLEPDAVSFSASISALDGARRWDGALALLCEMLEAGVRADVVAFSATISALSKSSQWLRALAVLSSMEQHRTRPNAVACAAAMAACDRGGRWESALAVLQQLQQQRLRMDVVAYTSAISACGKGSQWFEALRLFRLSCEHLAPNVIMLNATISSCEKGLQWLPALRLLEQMPQANLEPDVVSFNAAMRACERCGLWERTLCLFSELGTRASLKPDAASFNAVLGAACDSSHPLLAAELFESAVGGCVYPGLLAKGSGVLDVHDLSPGAAGLAVNWWLEKVGYWRGSHPPGLEIIPGWGQSHKSWSTSNLKESVEKHLDRLGVPWTHIANRGRLRLLPRTPETAGFASKASHLPPLAPPREEARPVPDRIRPPPPPREPRTCGGTGG</sequence>
<feature type="domain" description="Pentatricopeptide repeat-containing protein-mitochondrial" evidence="4">
    <location>
        <begin position="86"/>
        <end position="191"/>
    </location>
</feature>
<comment type="caution">
    <text evidence="5">The sequence shown here is derived from an EMBL/GenBank/DDBJ whole genome shotgun (WGS) entry which is preliminary data.</text>
</comment>
<gene>
    <name evidence="5" type="ORF">PGLA2088_LOCUS47603</name>
</gene>
<name>A0A813LPD2_POLGL</name>
<reference evidence="5" key="1">
    <citation type="submission" date="2021-02" db="EMBL/GenBank/DDBJ databases">
        <authorList>
            <person name="Dougan E. K."/>
            <person name="Rhodes N."/>
            <person name="Thang M."/>
            <person name="Chan C."/>
        </authorList>
    </citation>
    <scope>NUCLEOTIDE SEQUENCE</scope>
</reference>
<protein>
    <recommendedName>
        <fullName evidence="4">Pentatricopeptide repeat-containing protein-mitochondrial domain-containing protein</fullName>
    </recommendedName>
</protein>
<feature type="compositionally biased region" description="Basic and acidic residues" evidence="3">
    <location>
        <begin position="414"/>
        <end position="426"/>
    </location>
</feature>
<feature type="non-terminal residue" evidence="5">
    <location>
        <position position="442"/>
    </location>
</feature>
<feature type="repeat" description="PPR" evidence="2">
    <location>
        <begin position="96"/>
        <end position="130"/>
    </location>
</feature>
<dbReference type="AlphaFoldDB" id="A0A813LPD2"/>
<proteinExistence type="predicted"/>
<dbReference type="InterPro" id="IPR011990">
    <property type="entry name" value="TPR-like_helical_dom_sf"/>
</dbReference>
<evidence type="ECO:0000256" key="3">
    <source>
        <dbReference type="SAM" id="MobiDB-lite"/>
    </source>
</evidence>
<evidence type="ECO:0000313" key="5">
    <source>
        <dbReference type="EMBL" id="CAE8734993.1"/>
    </source>
</evidence>
<evidence type="ECO:0000256" key="1">
    <source>
        <dbReference type="ARBA" id="ARBA00022737"/>
    </source>
</evidence>
<organism evidence="5 6">
    <name type="scientific">Polarella glacialis</name>
    <name type="common">Dinoflagellate</name>
    <dbReference type="NCBI Taxonomy" id="89957"/>
    <lineage>
        <taxon>Eukaryota</taxon>
        <taxon>Sar</taxon>
        <taxon>Alveolata</taxon>
        <taxon>Dinophyceae</taxon>
        <taxon>Suessiales</taxon>
        <taxon>Suessiaceae</taxon>
        <taxon>Polarella</taxon>
    </lineage>
</organism>
<dbReference type="InterPro" id="IPR057027">
    <property type="entry name" value="TPR_mt"/>
</dbReference>
<dbReference type="EMBL" id="CAJNNW010036504">
    <property type="protein sequence ID" value="CAE8734993.1"/>
    <property type="molecule type" value="Genomic_DNA"/>
</dbReference>
<feature type="non-terminal residue" evidence="5">
    <location>
        <position position="1"/>
    </location>
</feature>
<dbReference type="Pfam" id="PF01535">
    <property type="entry name" value="PPR"/>
    <property type="match status" value="2"/>
</dbReference>
<feature type="region of interest" description="Disordered" evidence="3">
    <location>
        <begin position="1"/>
        <end position="20"/>
    </location>
</feature>
<feature type="repeat" description="PPR" evidence="2">
    <location>
        <begin position="61"/>
        <end position="95"/>
    </location>
</feature>
<dbReference type="Gene3D" id="1.25.40.10">
    <property type="entry name" value="Tetratricopeptide repeat domain"/>
    <property type="match status" value="2"/>
</dbReference>